<name>A0A4R7S7L3_9BACT</name>
<gene>
    <name evidence="2" type="ORF">EI77_01675</name>
</gene>
<accession>A0A4R7S7L3</accession>
<keyword evidence="3" id="KW-1185">Reference proteome</keyword>
<sequence length="283" mass="31796">MIRPLQQDDALLADITSVPASEDRLDLWWLGQSGFLVKWNGHSFLFDPYLSDSLTHKYAATDKPHVRMTELCLSPARLTDLTFVTASHLHTDHLDAETLIPLAQSNPGLSLFLPGPIIPEAQARLGDAPLTYLELNEADQYQNEAQGWSITGVASAHNDLKTDDQGRHYYIGFIFRCGPFTLYHSGDTLLHPRLIQSLREFQYDLMLLPINGNKSERRVAGNLNGTEAATLARACGARLVVPCHYDMFEFNTETPEEFIQACTRLHQPHRILQCGEKITLKAK</sequence>
<dbReference type="OrthoDB" id="9800061at2"/>
<protein>
    <submittedName>
        <fullName evidence="2">L-ascorbate metabolism protein UlaG (Beta-lactamase superfamily)</fullName>
    </submittedName>
</protein>
<organism evidence="2 3">
    <name type="scientific">Prosthecobacter fusiformis</name>
    <dbReference type="NCBI Taxonomy" id="48464"/>
    <lineage>
        <taxon>Bacteria</taxon>
        <taxon>Pseudomonadati</taxon>
        <taxon>Verrucomicrobiota</taxon>
        <taxon>Verrucomicrobiia</taxon>
        <taxon>Verrucomicrobiales</taxon>
        <taxon>Verrucomicrobiaceae</taxon>
        <taxon>Prosthecobacter</taxon>
    </lineage>
</organism>
<dbReference type="PANTHER" id="PTHR43546:SF9">
    <property type="entry name" value="L-ASCORBATE-6-PHOSPHATE LACTONASE ULAG-RELATED"/>
    <property type="match status" value="1"/>
</dbReference>
<evidence type="ECO:0000256" key="1">
    <source>
        <dbReference type="ARBA" id="ARBA00022801"/>
    </source>
</evidence>
<comment type="caution">
    <text evidence="2">The sequence shown here is derived from an EMBL/GenBank/DDBJ whole genome shotgun (WGS) entry which is preliminary data.</text>
</comment>
<dbReference type="Pfam" id="PF13483">
    <property type="entry name" value="Lactamase_B_3"/>
    <property type="match status" value="1"/>
</dbReference>
<dbReference type="InterPro" id="IPR036866">
    <property type="entry name" value="RibonucZ/Hydroxyglut_hydro"/>
</dbReference>
<dbReference type="Proteomes" id="UP000295662">
    <property type="component" value="Unassembled WGS sequence"/>
</dbReference>
<evidence type="ECO:0000313" key="2">
    <source>
        <dbReference type="EMBL" id="TDU73207.1"/>
    </source>
</evidence>
<dbReference type="SUPFAM" id="SSF56281">
    <property type="entry name" value="Metallo-hydrolase/oxidoreductase"/>
    <property type="match status" value="1"/>
</dbReference>
<dbReference type="EMBL" id="SOCA01000002">
    <property type="protein sequence ID" value="TDU73207.1"/>
    <property type="molecule type" value="Genomic_DNA"/>
</dbReference>
<dbReference type="PANTHER" id="PTHR43546">
    <property type="entry name" value="UPF0173 METAL-DEPENDENT HYDROLASE MJ1163-RELATED"/>
    <property type="match status" value="1"/>
</dbReference>
<reference evidence="2 3" key="1">
    <citation type="submission" date="2019-03" db="EMBL/GenBank/DDBJ databases">
        <title>Genomic Encyclopedia of Archaeal and Bacterial Type Strains, Phase II (KMG-II): from individual species to whole genera.</title>
        <authorList>
            <person name="Goeker M."/>
        </authorList>
    </citation>
    <scope>NUCLEOTIDE SEQUENCE [LARGE SCALE GENOMIC DNA]</scope>
    <source>
        <strain evidence="2 3">ATCC 25309</strain>
    </source>
</reference>
<dbReference type="GO" id="GO:0016787">
    <property type="term" value="F:hydrolase activity"/>
    <property type="evidence" value="ECO:0007669"/>
    <property type="project" value="UniProtKB-KW"/>
</dbReference>
<dbReference type="InterPro" id="IPR050114">
    <property type="entry name" value="UPF0173_UPF0282_UlaG_hydrolase"/>
</dbReference>
<dbReference type="RefSeq" id="WP_133794545.1">
    <property type="nucleotide sequence ID" value="NZ_SOCA01000002.1"/>
</dbReference>
<proteinExistence type="predicted"/>
<dbReference type="Gene3D" id="3.60.15.10">
    <property type="entry name" value="Ribonuclease Z/Hydroxyacylglutathione hydrolase-like"/>
    <property type="match status" value="1"/>
</dbReference>
<evidence type="ECO:0000313" key="3">
    <source>
        <dbReference type="Proteomes" id="UP000295662"/>
    </source>
</evidence>
<keyword evidence="1" id="KW-0378">Hydrolase</keyword>
<dbReference type="AlphaFoldDB" id="A0A4R7S7L3"/>